<dbReference type="AlphaFoldDB" id="A0A195B5I9"/>
<reference evidence="2 3" key="1">
    <citation type="submission" date="2015-09" db="EMBL/GenBank/DDBJ databases">
        <title>Atta colombica WGS genome.</title>
        <authorList>
            <person name="Nygaard S."/>
            <person name="Hu H."/>
            <person name="Boomsma J."/>
            <person name="Zhang G."/>
        </authorList>
    </citation>
    <scope>NUCLEOTIDE SEQUENCE [LARGE SCALE GENOMIC DNA]</scope>
    <source>
        <strain evidence="2">Treedump-2</strain>
        <tissue evidence="2">Whole body</tissue>
    </source>
</reference>
<evidence type="ECO:0000313" key="2">
    <source>
        <dbReference type="EMBL" id="KYM79778.1"/>
    </source>
</evidence>
<organism evidence="2 3">
    <name type="scientific">Atta colombica</name>
    <dbReference type="NCBI Taxonomy" id="520822"/>
    <lineage>
        <taxon>Eukaryota</taxon>
        <taxon>Metazoa</taxon>
        <taxon>Ecdysozoa</taxon>
        <taxon>Arthropoda</taxon>
        <taxon>Hexapoda</taxon>
        <taxon>Insecta</taxon>
        <taxon>Pterygota</taxon>
        <taxon>Neoptera</taxon>
        <taxon>Endopterygota</taxon>
        <taxon>Hymenoptera</taxon>
        <taxon>Apocrita</taxon>
        <taxon>Aculeata</taxon>
        <taxon>Formicoidea</taxon>
        <taxon>Formicidae</taxon>
        <taxon>Myrmicinae</taxon>
        <taxon>Atta</taxon>
    </lineage>
</organism>
<feature type="region of interest" description="Disordered" evidence="1">
    <location>
        <begin position="1"/>
        <end position="126"/>
    </location>
</feature>
<name>A0A195B5I9_9HYME</name>
<feature type="compositionally biased region" description="Basic and acidic residues" evidence="1">
    <location>
        <begin position="14"/>
        <end position="26"/>
    </location>
</feature>
<dbReference type="Proteomes" id="UP000078540">
    <property type="component" value="Unassembled WGS sequence"/>
</dbReference>
<evidence type="ECO:0000313" key="3">
    <source>
        <dbReference type="Proteomes" id="UP000078540"/>
    </source>
</evidence>
<protein>
    <submittedName>
        <fullName evidence="2">Uncharacterized protein</fullName>
    </submittedName>
</protein>
<keyword evidence="3" id="KW-1185">Reference proteome</keyword>
<evidence type="ECO:0000256" key="1">
    <source>
        <dbReference type="SAM" id="MobiDB-lite"/>
    </source>
</evidence>
<dbReference type="EMBL" id="KQ976582">
    <property type="protein sequence ID" value="KYM79778.1"/>
    <property type="molecule type" value="Genomic_DNA"/>
</dbReference>
<sequence>MSPADTTNAVVVEDAAHRRRYDDRTCVRGHGNSGRGYHRDDDDDGDDGDGDGDDDDDDDNDDDDDDDDDDGHGDGDVALTRLRLMRRDDDALRRRGRRGGEGRGGERVAGALIKADATDDYDCEDR</sequence>
<feature type="compositionally biased region" description="Basic and acidic residues" evidence="1">
    <location>
        <begin position="85"/>
        <end position="106"/>
    </location>
</feature>
<feature type="compositionally biased region" description="Acidic residues" evidence="1">
    <location>
        <begin position="41"/>
        <end position="71"/>
    </location>
</feature>
<accession>A0A195B5I9</accession>
<gene>
    <name evidence="2" type="ORF">ALC53_09700</name>
</gene>
<proteinExistence type="predicted"/>